<evidence type="ECO:0000313" key="1">
    <source>
        <dbReference type="EMBL" id="GGH70518.1"/>
    </source>
</evidence>
<sequence>MKISITGEYSTDTGFKSVLLRYDDAIKEYFASRNYGEGIIWISFCPVCRPVQLKQRVRMDHKEKVFDCDIMYNYNYWLKADVVSQEIDFFTGFRQIIPFLEKRKIKDFNVEAFKADLEAFLSEYI</sequence>
<accession>A0A917MYI3</accession>
<reference evidence="1" key="2">
    <citation type="submission" date="2020-09" db="EMBL/GenBank/DDBJ databases">
        <authorList>
            <person name="Sun Q."/>
            <person name="Zhou Y."/>
        </authorList>
    </citation>
    <scope>NUCLEOTIDE SEQUENCE</scope>
    <source>
        <strain evidence="1">CGMCC 1.15290</strain>
    </source>
</reference>
<keyword evidence="2" id="KW-1185">Reference proteome</keyword>
<organism evidence="1 2">
    <name type="scientific">Filimonas zeae</name>
    <dbReference type="NCBI Taxonomy" id="1737353"/>
    <lineage>
        <taxon>Bacteria</taxon>
        <taxon>Pseudomonadati</taxon>
        <taxon>Bacteroidota</taxon>
        <taxon>Chitinophagia</taxon>
        <taxon>Chitinophagales</taxon>
        <taxon>Chitinophagaceae</taxon>
        <taxon>Filimonas</taxon>
    </lineage>
</organism>
<gene>
    <name evidence="1" type="ORF">GCM10011379_28880</name>
</gene>
<comment type="caution">
    <text evidence="1">The sequence shown here is derived from an EMBL/GenBank/DDBJ whole genome shotgun (WGS) entry which is preliminary data.</text>
</comment>
<dbReference type="EMBL" id="BMIB01000003">
    <property type="protein sequence ID" value="GGH70518.1"/>
    <property type="molecule type" value="Genomic_DNA"/>
</dbReference>
<name>A0A917MYI3_9BACT</name>
<reference evidence="1" key="1">
    <citation type="journal article" date="2014" name="Int. J. Syst. Evol. Microbiol.">
        <title>Complete genome sequence of Corynebacterium casei LMG S-19264T (=DSM 44701T), isolated from a smear-ripened cheese.</title>
        <authorList>
            <consortium name="US DOE Joint Genome Institute (JGI-PGF)"/>
            <person name="Walter F."/>
            <person name="Albersmeier A."/>
            <person name="Kalinowski J."/>
            <person name="Ruckert C."/>
        </authorList>
    </citation>
    <scope>NUCLEOTIDE SEQUENCE</scope>
    <source>
        <strain evidence="1">CGMCC 1.15290</strain>
    </source>
</reference>
<proteinExistence type="predicted"/>
<protein>
    <submittedName>
        <fullName evidence="1">Uncharacterized protein</fullName>
    </submittedName>
</protein>
<dbReference type="Proteomes" id="UP000627292">
    <property type="component" value="Unassembled WGS sequence"/>
</dbReference>
<dbReference type="RefSeq" id="WP_188953418.1">
    <property type="nucleotide sequence ID" value="NZ_BMIB01000003.1"/>
</dbReference>
<evidence type="ECO:0000313" key="2">
    <source>
        <dbReference type="Proteomes" id="UP000627292"/>
    </source>
</evidence>
<dbReference type="AlphaFoldDB" id="A0A917MYI3"/>